<dbReference type="Gene3D" id="3.40.50.11900">
    <property type="match status" value="1"/>
</dbReference>
<dbReference type="EMBL" id="LNQE01000120">
    <property type="protein sequence ID" value="KUG29213.1"/>
    <property type="molecule type" value="Genomic_DNA"/>
</dbReference>
<dbReference type="InterPro" id="IPR047678">
    <property type="entry name" value="YjiM-like"/>
</dbReference>
<dbReference type="PANTHER" id="PTHR30548">
    <property type="entry name" value="2-HYDROXYGLUTARYL-COA DEHYDRATASE, D-COMPONENT-RELATED"/>
    <property type="match status" value="1"/>
</dbReference>
<dbReference type="PANTHER" id="PTHR30548:SF1">
    <property type="entry name" value="DEHYDRATASE SUBUNIT MJ0007-RELATED"/>
    <property type="match status" value="1"/>
</dbReference>
<dbReference type="Gene3D" id="3.40.50.11890">
    <property type="match status" value="1"/>
</dbReference>
<dbReference type="AlphaFoldDB" id="A0A0W8G7Y0"/>
<dbReference type="Gene3D" id="1.20.1270.370">
    <property type="match status" value="1"/>
</dbReference>
<accession>A0A0W8G7Y0</accession>
<evidence type="ECO:0000256" key="1">
    <source>
        <dbReference type="ARBA" id="ARBA00005806"/>
    </source>
</evidence>
<protein>
    <recommendedName>
        <fullName evidence="3">2-hydroxyglutaryl-coa dehydratase, d-component</fullName>
    </recommendedName>
</protein>
<sequence>MVPLVSPTVCPKPLMKQPQYWAAPQTSPSRIQICPCVLHHKYQFVRKPISFYHNQEFPTSTRRNTMAGAYDDMWEKLNLDLTAHEGLLQVLGKFYGDIYLSQENRLKGMEYMDFVLSEVHGLRIKELQDAKAEGKKIIGTFCVYVPEELVLAADCVQIGLCAGAEVGMESAERLVPRNTCDLIKSFVGFKLARLCPYVESCDLIIGETTCDGKKKAYEAFGELAPMYVMEVPQTKSDAAKALWRAEVRRFKARLEELTGKTITAGDIKRGIDIVNGKRKALQRLSALRAADPAPISGRDALLINQISFYDDPIRFTTQINTLCDELEARVAAGEGVAPKGTKRVLLSGCPMAVPNWKLPFVIESSGAVIVGEESCIGERNTRDLTPEAAGGEEAMLDAIADRYMKIDCACFTPNAERPGNILELANRLQADGVIQYTLLFCQPYANEAMRMEPILAGRGIPSLALETGYSMEDIGQLKTRVEAFVETLE</sequence>
<evidence type="ECO:0000313" key="2">
    <source>
        <dbReference type="EMBL" id="KUG29213.1"/>
    </source>
</evidence>
<organism evidence="2">
    <name type="scientific">hydrocarbon metagenome</name>
    <dbReference type="NCBI Taxonomy" id="938273"/>
    <lineage>
        <taxon>unclassified sequences</taxon>
        <taxon>metagenomes</taxon>
        <taxon>ecological metagenomes</taxon>
    </lineage>
</organism>
<comment type="similarity">
    <text evidence="1">Belongs to the FldB/FldC dehydratase alpha/beta subunit family.</text>
</comment>
<evidence type="ECO:0008006" key="3">
    <source>
        <dbReference type="Google" id="ProtNLM"/>
    </source>
</evidence>
<proteinExistence type="inferred from homology"/>
<gene>
    <name evidence="2" type="ORF">ASZ90_000897</name>
</gene>
<name>A0A0W8G7Y0_9ZZZZ</name>
<comment type="caution">
    <text evidence="2">The sequence shown here is derived from an EMBL/GenBank/DDBJ whole genome shotgun (WGS) entry which is preliminary data.</text>
</comment>
<dbReference type="InterPro" id="IPR010327">
    <property type="entry name" value="FldB/FldC_alpha/beta"/>
</dbReference>
<dbReference type="Pfam" id="PF06050">
    <property type="entry name" value="HGD-D"/>
    <property type="match status" value="1"/>
</dbReference>
<reference evidence="2" key="1">
    <citation type="journal article" date="2015" name="Proc. Natl. Acad. Sci. U.S.A.">
        <title>Networks of energetic and metabolic interactions define dynamics in microbial communities.</title>
        <authorList>
            <person name="Embree M."/>
            <person name="Liu J.K."/>
            <person name="Al-Bassam M.M."/>
            <person name="Zengler K."/>
        </authorList>
    </citation>
    <scope>NUCLEOTIDE SEQUENCE</scope>
</reference>
<dbReference type="NCBIfam" id="NF040772">
    <property type="entry name" value="double_cubane"/>
    <property type="match status" value="1"/>
</dbReference>